<dbReference type="EC" id="3.1.-.-" evidence="13"/>
<dbReference type="GO" id="GO:0003677">
    <property type="term" value="F:DNA binding"/>
    <property type="evidence" value="ECO:0007669"/>
    <property type="project" value="UniProtKB-UniRule"/>
</dbReference>
<keyword evidence="3 13" id="KW-0540">Nuclease</keyword>
<evidence type="ECO:0000313" key="15">
    <source>
        <dbReference type="EMBL" id="NKZ23682.1"/>
    </source>
</evidence>
<evidence type="ECO:0000256" key="9">
    <source>
        <dbReference type="ARBA" id="ARBA00023118"/>
    </source>
</evidence>
<dbReference type="InterPro" id="IPR055228">
    <property type="entry name" value="Cas9_RuvC"/>
</dbReference>
<dbReference type="GO" id="GO:0016787">
    <property type="term" value="F:hydrolase activity"/>
    <property type="evidence" value="ECO:0007669"/>
    <property type="project" value="UniProtKB-KW"/>
</dbReference>
<evidence type="ECO:0000256" key="5">
    <source>
        <dbReference type="ARBA" id="ARBA00022759"/>
    </source>
</evidence>
<comment type="subunit">
    <text evidence="12 13">Monomer. Binds crRNA and tracrRNA.</text>
</comment>
<dbReference type="InterPro" id="IPR032239">
    <property type="entry name" value="Cas9-BH"/>
</dbReference>
<feature type="active site" description="Proton acceptor for HNH nuclease domain" evidence="13">
    <location>
        <position position="838"/>
    </location>
</feature>
<keyword evidence="16" id="KW-1185">Reference proteome</keyword>
<dbReference type="GO" id="GO:0051607">
    <property type="term" value="P:defense response to virus"/>
    <property type="evidence" value="ECO:0007669"/>
    <property type="project" value="UniProtKB-UniRule"/>
</dbReference>
<dbReference type="RefSeq" id="WP_168721467.1">
    <property type="nucleotide sequence ID" value="NZ_JAAXPN010000001.1"/>
</dbReference>
<evidence type="ECO:0000256" key="13">
    <source>
        <dbReference type="HAMAP-Rule" id="MF_01480"/>
    </source>
</evidence>
<evidence type="ECO:0000313" key="16">
    <source>
        <dbReference type="Proteomes" id="UP000549765"/>
    </source>
</evidence>
<feature type="active site" description="For RuvC-like nuclease domain" evidence="13">
    <location>
        <position position="8"/>
    </location>
</feature>
<keyword evidence="8 13" id="KW-0694">RNA-binding</keyword>
<reference evidence="15 16" key="1">
    <citation type="submission" date="2020-04" db="EMBL/GenBank/DDBJ databases">
        <title>MicrobeNet Type strains.</title>
        <authorList>
            <person name="Nicholson A.C."/>
        </authorList>
    </citation>
    <scope>NUCLEOTIDE SEQUENCE [LARGE SCALE GENOMIC DNA]</scope>
    <source>
        <strain evidence="15 16">CCUG 61472</strain>
    </source>
</reference>
<dbReference type="AlphaFoldDB" id="A0A7X6N2U4"/>
<dbReference type="PROSITE" id="PS51749">
    <property type="entry name" value="HNH_CAS9"/>
    <property type="match status" value="1"/>
</dbReference>
<evidence type="ECO:0000256" key="2">
    <source>
        <dbReference type="ARBA" id="ARBA00005244"/>
    </source>
</evidence>
<feature type="domain" description="HNH Cas9-type" evidence="14">
    <location>
        <begin position="765"/>
        <end position="916"/>
    </location>
</feature>
<dbReference type="HAMAP" id="MF_01480">
    <property type="entry name" value="Cas9"/>
    <property type="match status" value="1"/>
</dbReference>
<evidence type="ECO:0000256" key="6">
    <source>
        <dbReference type="ARBA" id="ARBA00022801"/>
    </source>
</evidence>
<keyword evidence="5 13" id="KW-0255">Endonuclease</keyword>
<dbReference type="Pfam" id="PF16592">
    <property type="entry name" value="Cas9_REC"/>
    <property type="match status" value="1"/>
</dbReference>
<evidence type="ECO:0000256" key="4">
    <source>
        <dbReference type="ARBA" id="ARBA00022723"/>
    </source>
</evidence>
<evidence type="ECO:0000256" key="1">
    <source>
        <dbReference type="ARBA" id="ARBA00001946"/>
    </source>
</evidence>
<comment type="caution">
    <text evidence="13">Lacks conserved residue(s) required for the propagation of feature annotation.</text>
</comment>
<keyword evidence="10 13" id="KW-0238">DNA-binding</keyword>
<evidence type="ECO:0000256" key="11">
    <source>
        <dbReference type="ARBA" id="ARBA00023211"/>
    </source>
</evidence>
<comment type="similarity">
    <text evidence="2">Belongs to the CRISPR-associated protein Cas9 family. Subtype II-A subfamily.</text>
</comment>
<evidence type="ECO:0000256" key="7">
    <source>
        <dbReference type="ARBA" id="ARBA00022842"/>
    </source>
</evidence>
<keyword evidence="7" id="KW-0460">Magnesium</keyword>
<keyword evidence="4" id="KW-0479">Metal-binding</keyword>
<dbReference type="Pfam" id="PF13395">
    <property type="entry name" value="HNH_4"/>
    <property type="match status" value="1"/>
</dbReference>
<dbReference type="GO" id="GO:0046872">
    <property type="term" value="F:metal ion binding"/>
    <property type="evidence" value="ECO:0007669"/>
    <property type="project" value="UniProtKB-UniRule"/>
</dbReference>
<dbReference type="Pfam" id="PF22702">
    <property type="entry name" value="Cas9_RuvC"/>
    <property type="match status" value="1"/>
</dbReference>
<gene>
    <name evidence="13 15" type="primary">cas9</name>
    <name evidence="15" type="ORF">HF964_02515</name>
</gene>
<sequence>MGYNVGLDIGVGSVGWSVVDDQNRLMRKKGKNLIGVRLFEPADTAAQRRTYRTTRRRLARRHWRLGLLNEIFAPTLAQNGDAEFLHRLQYSWVHPDDAANHDNWRQGSLFGNNTADKAFYQKYPTIYHLRTALMKDPSQHDLREVYLAIHHLMKYRGNFLMGTAKLNLAAVFDVQAFGDALRLLDTEYTISNPEQLVARLVDAKLSRTSRVEAARELVNIDKRVAKEIFNALVGLNVNAANLFEREVVGDEAKPWKFNMNDADIDDKLSLVSDLLGDADLSSFLYSLKDAFDGLTLQVLLKGQPSLSAAMVAGYETHKQNWAYIKAHGRTRENKAVVNAAYKQLLSDNPDEHAKGLKAMLATLDGIIPADVLADFELADNSDNFLPRQRTKANGTIPVQLHAEELDRIIKNQSQYYPFLKDTYVDENGDTQNKLMGLLKFRVPYYVGPMVVGQNAKGRDQANHWMVRKTDAVITPWNFKQVIDTDESAKKFINAMISTDTYLFGEPALAKHTPTYEKYNVLQELNNIRLDGKRLDVNCKQAIFDEVFTENSKVKLADVAAFLMSKYGIKGELSGLANSENKFNANLTSYHYLKKILGAEFVADQQNASTLDEIVTLQTVFEDTEILTRQLQQLTNLTDAQVDKLARKHFTGWGNLSAKLLQTPFIKTSNRDLNKASILDLLYTTKSNLMEIMNDERYGVQDWLTAENITQTGQTSIDDLIAELAGPRDIKRAIKQSFNILLDIQRVMGGAAPSNIFLEFARDTQASRQTNSRYNALKRLYDAPELKKTFKNIVAEFKEETKETIQNDRVFLYYTQMGLDFYTGEELKLHQLHTYDVDHIIPQAFTKDNSLDNRVLVSRAANNRKSNGNIDAAIIEKCQGIWYQAFKHNLISEKKLKRLTNQQDLMQQAPNFIARQLVETRQIIKNVAVLAKQLFPSDTTTVQAVRAEMTGDMRKRLGIMKNRDVNDYHHAFDSLLMMTVGLFMQRRGIMQAGKISDNAGNEFNLYAKQYLARLRQQAADTHRQIKPYGFVIDAMFSDDAKKRINEDGKIVFDNVADVAYLRQVLAYKKILLTRPTRIGSGQLYKETQFPNPKNDVKARGSLIPVKGNKATTYYGGFSASSSAYMTLVRVEGKKDAKNVLVKIPMSVHKLIESGQLTVERYIREIKQVKDFSRILMPVVKLDQLVVDHGELVYLTSSEYRHNAESLWLPISLANNVKHILNSDEVELDELLTLFDALTNEHVQKRMPIYAEHLQRLQGLRDQFENLDVNVQ</sequence>
<evidence type="ECO:0000256" key="3">
    <source>
        <dbReference type="ARBA" id="ARBA00022722"/>
    </source>
</evidence>
<dbReference type="InterPro" id="IPR028629">
    <property type="entry name" value="Cas9"/>
</dbReference>
<accession>A0A7X6N2U4</accession>
<evidence type="ECO:0000259" key="14">
    <source>
        <dbReference type="PROSITE" id="PS51749"/>
    </source>
</evidence>
<comment type="cofactor">
    <cofactor evidence="1">
        <name>Mg(2+)</name>
        <dbReference type="ChEBI" id="CHEBI:18420"/>
    </cofactor>
</comment>
<dbReference type="Gene3D" id="1.10.30.50">
    <property type="match status" value="1"/>
</dbReference>
<dbReference type="GO" id="GO:0004519">
    <property type="term" value="F:endonuclease activity"/>
    <property type="evidence" value="ECO:0007669"/>
    <property type="project" value="UniProtKB-UniRule"/>
</dbReference>
<keyword evidence="6 13" id="KW-0378">Hydrolase</keyword>
<proteinExistence type="inferred from homology"/>
<dbReference type="EMBL" id="JAAXPN010000001">
    <property type="protein sequence ID" value="NKZ23682.1"/>
    <property type="molecule type" value="Genomic_DNA"/>
</dbReference>
<protein>
    <recommendedName>
        <fullName evidence="13">CRISPR-associated endonuclease Cas9</fullName>
        <ecNumber evidence="13">3.1.-.-</ecNumber>
    </recommendedName>
</protein>
<evidence type="ECO:0000256" key="10">
    <source>
        <dbReference type="ARBA" id="ARBA00023125"/>
    </source>
</evidence>
<comment type="domain">
    <text evidence="13">Has 2 endonuclease domains. The discontinuous RuvC-like domain cleaves the target DNA noncomplementary to crRNA while the HNH nuclease domain cleaves the target DNA complementary to crRNA.</text>
</comment>
<organism evidence="15 16">
    <name type="scientific">Periweissella fabalis</name>
    <dbReference type="NCBI Taxonomy" id="1070421"/>
    <lineage>
        <taxon>Bacteria</taxon>
        <taxon>Bacillati</taxon>
        <taxon>Bacillota</taxon>
        <taxon>Bacilli</taxon>
        <taxon>Lactobacillales</taxon>
        <taxon>Lactobacillaceae</taxon>
        <taxon>Periweissella</taxon>
    </lineage>
</organism>
<keyword evidence="11" id="KW-0464">Manganese</keyword>
<dbReference type="Pfam" id="PF16595">
    <property type="entry name" value="Cas9_PI"/>
    <property type="match status" value="1"/>
</dbReference>
<dbReference type="GO" id="GO:0043571">
    <property type="term" value="P:maintenance of CRISPR repeat elements"/>
    <property type="evidence" value="ECO:0007669"/>
    <property type="project" value="UniProtKB-UniRule"/>
</dbReference>
<name>A0A7X6N2U4_9LACO</name>
<comment type="similarity">
    <text evidence="13">Belongs to the CRISPR-associated Cas9 family.</text>
</comment>
<dbReference type="Pfam" id="PF16593">
    <property type="entry name" value="Cas9-BH"/>
    <property type="match status" value="1"/>
</dbReference>
<evidence type="ECO:0000256" key="12">
    <source>
        <dbReference type="ARBA" id="ARBA00046380"/>
    </source>
</evidence>
<dbReference type="InterPro" id="IPR003615">
    <property type="entry name" value="HNH_nuc"/>
</dbReference>
<dbReference type="GO" id="GO:0003723">
    <property type="term" value="F:RNA binding"/>
    <property type="evidence" value="ECO:0007669"/>
    <property type="project" value="UniProtKB-UniRule"/>
</dbReference>
<dbReference type="Proteomes" id="UP000549765">
    <property type="component" value="Unassembled WGS sequence"/>
</dbReference>
<dbReference type="InterPro" id="IPR032240">
    <property type="entry name" value="Cas9_REC"/>
</dbReference>
<dbReference type="InterPro" id="IPR032237">
    <property type="entry name" value="Cas9_PI"/>
</dbReference>
<comment type="caution">
    <text evidence="15">The sequence shown here is derived from an EMBL/GenBank/DDBJ whole genome shotgun (WGS) entry which is preliminary data.</text>
</comment>
<comment type="function">
    <text evidence="13">CRISPR (clustered regularly interspaced short palindromic repeat) is an adaptive immune system that provides protection against mobile genetic elements (viruses, transposable elements and conjugative plasmids). CRISPR clusters contain spacers, sequences complementary to antecedent mobile elements, and target invading nucleic acids. CRISPR clusters are transcribed and processed into CRISPR RNA (crRNA). In type II CRISPR systems correct processing of pre-crRNA requires a trans-encoded small RNA (tracrRNA), endogenous ribonuclease 3 (rnc) and this protein. The tracrRNA serves as a guide for ribonuclease 3-aided processing of pre-crRNA. Subsequently Cas9/crRNA/tracrRNA endonucleolytically cleaves linear or circular dsDNA target complementary to the spacer; Cas9 is inactive in the absence of the 2 guide RNAs (gRNA). Cas9 recognizes the protospacer adjacent motif (PAM) in the CRISPR repeat sequences to help distinguish self versus nonself, as targets within the bacterial CRISPR locus do not have PAMs. PAM recognition is also required for catalytic activity.</text>
</comment>
<dbReference type="NCBIfam" id="TIGR01865">
    <property type="entry name" value="cas_Csn1"/>
    <property type="match status" value="1"/>
</dbReference>
<keyword evidence="9 13" id="KW-0051">Antiviral defense</keyword>
<dbReference type="InterPro" id="IPR033114">
    <property type="entry name" value="HNH_CAS9"/>
</dbReference>
<evidence type="ECO:0000256" key="8">
    <source>
        <dbReference type="ARBA" id="ARBA00022884"/>
    </source>
</evidence>